<feature type="transmembrane region" description="Helical" evidence="6">
    <location>
        <begin position="143"/>
        <end position="165"/>
    </location>
</feature>
<evidence type="ECO:0000313" key="7">
    <source>
        <dbReference type="EMBL" id="QHU27231.1"/>
    </source>
</evidence>
<evidence type="ECO:0000256" key="6">
    <source>
        <dbReference type="SAM" id="Phobius"/>
    </source>
</evidence>
<dbReference type="Pfam" id="PF03073">
    <property type="entry name" value="TspO_MBR"/>
    <property type="match status" value="1"/>
</dbReference>
<feature type="transmembrane region" description="Helical" evidence="6">
    <location>
        <begin position="116"/>
        <end position="137"/>
    </location>
</feature>
<keyword evidence="3 6" id="KW-0812">Transmembrane</keyword>
<name>A0A6C0LC23_9ZZZZ</name>
<dbReference type="AlphaFoldDB" id="A0A6C0LC23"/>
<organism evidence="7">
    <name type="scientific">viral metagenome</name>
    <dbReference type="NCBI Taxonomy" id="1070528"/>
    <lineage>
        <taxon>unclassified sequences</taxon>
        <taxon>metagenomes</taxon>
        <taxon>organismal metagenomes</taxon>
    </lineage>
</organism>
<keyword evidence="5 6" id="KW-0472">Membrane</keyword>
<sequence length="204" mass="23415">MGVNICLTNLGCVKTTSAAGGSSLSYFMENLITYIIIILPLVIGLTIGAIYGKNWNDPKYRNLKKPEYNPPSYIFGIVWPILYLAIGIIYSYALYDNKKCKSKCDTGDIFIYYKELKYWIIPMLALLFNFLYIPIFFGENGLLNGFIIIILSLVFAVLTMIQFYLQDNYNTNLKYYVILALLPYVAWLSFASYLSYNIYVLNTT</sequence>
<accession>A0A6C0LC23</accession>
<dbReference type="EMBL" id="MN740452">
    <property type="protein sequence ID" value="QHU27231.1"/>
    <property type="molecule type" value="Genomic_DNA"/>
</dbReference>
<dbReference type="GO" id="GO:0016020">
    <property type="term" value="C:membrane"/>
    <property type="evidence" value="ECO:0007669"/>
    <property type="project" value="UniProtKB-SubCell"/>
</dbReference>
<comment type="similarity">
    <text evidence="2">Belongs to the TspO/BZRP family.</text>
</comment>
<evidence type="ECO:0000256" key="3">
    <source>
        <dbReference type="ARBA" id="ARBA00022692"/>
    </source>
</evidence>
<evidence type="ECO:0000256" key="5">
    <source>
        <dbReference type="ARBA" id="ARBA00023136"/>
    </source>
</evidence>
<dbReference type="PANTHER" id="PTHR10057">
    <property type="entry name" value="PERIPHERAL-TYPE BENZODIAZEPINE RECEPTOR"/>
    <property type="match status" value="1"/>
</dbReference>
<evidence type="ECO:0000256" key="4">
    <source>
        <dbReference type="ARBA" id="ARBA00022989"/>
    </source>
</evidence>
<reference evidence="7" key="1">
    <citation type="journal article" date="2020" name="Nature">
        <title>Giant virus diversity and host interactions through global metagenomics.</title>
        <authorList>
            <person name="Schulz F."/>
            <person name="Roux S."/>
            <person name="Paez-Espino D."/>
            <person name="Jungbluth S."/>
            <person name="Walsh D.A."/>
            <person name="Denef V.J."/>
            <person name="McMahon K.D."/>
            <person name="Konstantinidis K.T."/>
            <person name="Eloe-Fadrosh E.A."/>
            <person name="Kyrpides N.C."/>
            <person name="Woyke T."/>
        </authorList>
    </citation>
    <scope>NUCLEOTIDE SEQUENCE</scope>
    <source>
        <strain evidence="7">GVMAG-M-3300027763-16</strain>
    </source>
</reference>
<evidence type="ECO:0008006" key="8">
    <source>
        <dbReference type="Google" id="ProtNLM"/>
    </source>
</evidence>
<dbReference type="InterPro" id="IPR038330">
    <property type="entry name" value="TspO/MBR-related_sf"/>
</dbReference>
<dbReference type="GO" id="GO:0033013">
    <property type="term" value="P:tetrapyrrole metabolic process"/>
    <property type="evidence" value="ECO:0007669"/>
    <property type="project" value="UniProtKB-ARBA"/>
</dbReference>
<dbReference type="InterPro" id="IPR004307">
    <property type="entry name" value="TspO_MBR"/>
</dbReference>
<dbReference type="CDD" id="cd15904">
    <property type="entry name" value="TSPO_MBR"/>
    <property type="match status" value="1"/>
</dbReference>
<proteinExistence type="inferred from homology"/>
<feature type="transmembrane region" description="Helical" evidence="6">
    <location>
        <begin position="72"/>
        <end position="95"/>
    </location>
</feature>
<protein>
    <recommendedName>
        <fullName evidence="8">TspO/MBR family protein</fullName>
    </recommendedName>
</protein>
<keyword evidence="4 6" id="KW-1133">Transmembrane helix</keyword>
<comment type="subcellular location">
    <subcellularLocation>
        <location evidence="1">Membrane</location>
        <topology evidence="1">Multi-pass membrane protein</topology>
    </subcellularLocation>
</comment>
<dbReference type="PANTHER" id="PTHR10057:SF0">
    <property type="entry name" value="TRANSLOCATOR PROTEIN"/>
    <property type="match status" value="1"/>
</dbReference>
<feature type="transmembrane region" description="Helical" evidence="6">
    <location>
        <begin position="31"/>
        <end position="52"/>
    </location>
</feature>
<feature type="transmembrane region" description="Helical" evidence="6">
    <location>
        <begin position="177"/>
        <end position="199"/>
    </location>
</feature>
<evidence type="ECO:0000256" key="1">
    <source>
        <dbReference type="ARBA" id="ARBA00004141"/>
    </source>
</evidence>
<dbReference type="Gene3D" id="1.20.1260.100">
    <property type="entry name" value="TspO/MBR protein"/>
    <property type="match status" value="1"/>
</dbReference>
<evidence type="ECO:0000256" key="2">
    <source>
        <dbReference type="ARBA" id="ARBA00007524"/>
    </source>
</evidence>